<name>A0AAD9GKA0_9STRA</name>
<protein>
    <submittedName>
        <fullName evidence="1">Uncharacterized protein</fullName>
    </submittedName>
</protein>
<keyword evidence="2" id="KW-1185">Reference proteome</keyword>
<dbReference type="AlphaFoldDB" id="A0AAD9GKA0"/>
<organism evidence="1 2">
    <name type="scientific">Phytophthora citrophthora</name>
    <dbReference type="NCBI Taxonomy" id="4793"/>
    <lineage>
        <taxon>Eukaryota</taxon>
        <taxon>Sar</taxon>
        <taxon>Stramenopiles</taxon>
        <taxon>Oomycota</taxon>
        <taxon>Peronosporomycetes</taxon>
        <taxon>Peronosporales</taxon>
        <taxon>Peronosporaceae</taxon>
        <taxon>Phytophthora</taxon>
    </lineage>
</organism>
<dbReference type="EMBL" id="JASMQC010000015">
    <property type="protein sequence ID" value="KAK1939919.1"/>
    <property type="molecule type" value="Genomic_DNA"/>
</dbReference>
<sequence>MERPLLEVLGRHLDRELELRIESHGIFLRPDRNRPFLWNLRSQVCDFDNERRLLIKLSDTGRVVAVVQRSLEVALEILNLQDSEESISWRSAFQQERDEWMGQIMLLLSNDQRMKMEIGDENQSVEILTRLRYGMERYGEVLSPEELNVMSDAFDAVICRSNVVLVEVPRWFATSKHEWFGSQATFVMKLKDNLFMMWTYG</sequence>
<reference evidence="1" key="1">
    <citation type="submission" date="2023-08" db="EMBL/GenBank/DDBJ databases">
        <title>Reference Genome Resource for the Citrus Pathogen Phytophthora citrophthora.</title>
        <authorList>
            <person name="Moller H."/>
            <person name="Coetzee B."/>
            <person name="Rose L.J."/>
            <person name="Van Niekerk J.M."/>
        </authorList>
    </citation>
    <scope>NUCLEOTIDE SEQUENCE</scope>
    <source>
        <strain evidence="1">STE-U-9442</strain>
    </source>
</reference>
<proteinExistence type="predicted"/>
<evidence type="ECO:0000313" key="1">
    <source>
        <dbReference type="EMBL" id="KAK1939919.1"/>
    </source>
</evidence>
<dbReference type="Proteomes" id="UP001259832">
    <property type="component" value="Unassembled WGS sequence"/>
</dbReference>
<evidence type="ECO:0000313" key="2">
    <source>
        <dbReference type="Proteomes" id="UP001259832"/>
    </source>
</evidence>
<accession>A0AAD9GKA0</accession>
<comment type="caution">
    <text evidence="1">The sequence shown here is derived from an EMBL/GenBank/DDBJ whole genome shotgun (WGS) entry which is preliminary data.</text>
</comment>
<gene>
    <name evidence="1" type="ORF">P3T76_008242</name>
</gene>